<dbReference type="InterPro" id="IPR011109">
    <property type="entry name" value="DNA_bind_recombinase_dom"/>
</dbReference>
<dbReference type="PANTHER" id="PTHR30461:SF23">
    <property type="entry name" value="DNA RECOMBINASE-RELATED"/>
    <property type="match status" value="1"/>
</dbReference>
<evidence type="ECO:0000259" key="2">
    <source>
        <dbReference type="PROSITE" id="PS51737"/>
    </source>
</evidence>
<dbReference type="PROSITE" id="PS51736">
    <property type="entry name" value="RECOMBINASES_3"/>
    <property type="match status" value="1"/>
</dbReference>
<dbReference type="InterPro" id="IPR036162">
    <property type="entry name" value="Resolvase-like_N_sf"/>
</dbReference>
<proteinExistence type="predicted"/>
<dbReference type="GO" id="GO:0003677">
    <property type="term" value="F:DNA binding"/>
    <property type="evidence" value="ECO:0007669"/>
    <property type="project" value="InterPro"/>
</dbReference>
<dbReference type="GO" id="GO:0000150">
    <property type="term" value="F:DNA strand exchange activity"/>
    <property type="evidence" value="ECO:0007669"/>
    <property type="project" value="InterPro"/>
</dbReference>
<feature type="domain" description="Resolvase/invertase-type recombinase catalytic" evidence="1">
    <location>
        <begin position="11"/>
        <end position="156"/>
    </location>
</feature>
<dbReference type="Gene3D" id="3.40.50.1390">
    <property type="entry name" value="Resolvase, N-terminal catalytic domain"/>
    <property type="match status" value="1"/>
</dbReference>
<sequence length="471" mass="52521">MKIAPEHPARGAFVYVRQSTVDQLANNQESRLRQYGLADRARALGWTDVTVIDDDLGRSGSGVNRPGFERLLAAICEGRVGAVFAIEVSRLARNGRDWHTFCGIVGTLIVDEDGVYEPRHPNDRLLLGMKGTMSELELSLLRARSIAALKQKARRGELFFSVAVGYVKIGRDKIEMDPDLRVREAIGLVFARFAEMQSIRQVFLSLRAERIALPYVSYKNAGQPQILWKLPVYATVSNLLTNPVYAGAYAFGRTGSRTILDDGHKRVVRGFRKARAEWEVLLVNHHDGYLSWADYERNQRLIADNANGKGMMVRGALRKGEALLAGLLRCGHCGRRLLVGYHGTKGDIGRYSCDAVRTNPSADPCIAFGALRVDQAVGAEIVRLLQPLGVEAAVRAVAEREHAAGEKRRQVELALEQGRYEAAKARRQYDAVDPDNRLVAAELERRWNAALAAVRELEDEWRRWADSSRPP</sequence>
<keyword evidence="4" id="KW-1185">Reference proteome</keyword>
<name>A0A1I4FSY1_9HYPH</name>
<dbReference type="Pfam" id="PF00239">
    <property type="entry name" value="Resolvase"/>
    <property type="match status" value="1"/>
</dbReference>
<dbReference type="PANTHER" id="PTHR30461">
    <property type="entry name" value="DNA-INVERTASE FROM LAMBDOID PROPHAGE"/>
    <property type="match status" value="1"/>
</dbReference>
<gene>
    <name evidence="3" type="ORF">SAMN04488498_15610</name>
</gene>
<dbReference type="EMBL" id="FOSL01000056">
    <property type="protein sequence ID" value="SFL20400.1"/>
    <property type="molecule type" value="Genomic_DNA"/>
</dbReference>
<evidence type="ECO:0000259" key="1">
    <source>
        <dbReference type="PROSITE" id="PS51736"/>
    </source>
</evidence>
<dbReference type="SUPFAM" id="SSF53041">
    <property type="entry name" value="Resolvase-like"/>
    <property type="match status" value="1"/>
</dbReference>
<dbReference type="Gene3D" id="3.90.1750.20">
    <property type="entry name" value="Putative Large Serine Recombinase, Chain B, Domain 2"/>
    <property type="match status" value="1"/>
</dbReference>
<organism evidence="3 4">
    <name type="scientific">Neomesorhizobium albiziae</name>
    <dbReference type="NCBI Taxonomy" id="335020"/>
    <lineage>
        <taxon>Bacteria</taxon>
        <taxon>Pseudomonadati</taxon>
        <taxon>Pseudomonadota</taxon>
        <taxon>Alphaproteobacteria</taxon>
        <taxon>Hyphomicrobiales</taxon>
        <taxon>Phyllobacteriaceae</taxon>
        <taxon>Neomesorhizobium</taxon>
    </lineage>
</organism>
<dbReference type="InterPro" id="IPR038109">
    <property type="entry name" value="DNA_bind_recomb_sf"/>
</dbReference>
<dbReference type="RefSeq" id="WP_244622005.1">
    <property type="nucleotide sequence ID" value="NZ_BSPE01000073.1"/>
</dbReference>
<protein>
    <submittedName>
        <fullName evidence="3">Site-specific DNA recombinase</fullName>
    </submittedName>
</protein>
<dbReference type="CDD" id="cd00338">
    <property type="entry name" value="Ser_Recombinase"/>
    <property type="match status" value="1"/>
</dbReference>
<feature type="domain" description="Recombinase" evidence="2">
    <location>
        <begin position="163"/>
        <end position="308"/>
    </location>
</feature>
<evidence type="ECO:0000313" key="4">
    <source>
        <dbReference type="Proteomes" id="UP000323300"/>
    </source>
</evidence>
<dbReference type="Pfam" id="PF07508">
    <property type="entry name" value="Recombinase"/>
    <property type="match status" value="1"/>
</dbReference>
<dbReference type="Proteomes" id="UP000323300">
    <property type="component" value="Unassembled WGS sequence"/>
</dbReference>
<dbReference type="InterPro" id="IPR050639">
    <property type="entry name" value="SSR_resolvase"/>
</dbReference>
<dbReference type="InterPro" id="IPR006119">
    <property type="entry name" value="Resolv_N"/>
</dbReference>
<reference evidence="3 4" key="1">
    <citation type="submission" date="2016-10" db="EMBL/GenBank/DDBJ databases">
        <authorList>
            <person name="Varghese N."/>
            <person name="Submissions S."/>
        </authorList>
    </citation>
    <scope>NUCLEOTIDE SEQUENCE [LARGE SCALE GENOMIC DNA]</scope>
    <source>
        <strain evidence="3 4">DSM 21822</strain>
    </source>
</reference>
<dbReference type="InterPro" id="IPR025827">
    <property type="entry name" value="Zn_ribbon_recom_dom"/>
</dbReference>
<dbReference type="AlphaFoldDB" id="A0A1I4FSY1"/>
<dbReference type="SMART" id="SM00857">
    <property type="entry name" value="Resolvase"/>
    <property type="match status" value="1"/>
</dbReference>
<evidence type="ECO:0000313" key="3">
    <source>
        <dbReference type="EMBL" id="SFL20400.1"/>
    </source>
</evidence>
<dbReference type="Pfam" id="PF13408">
    <property type="entry name" value="Zn_ribbon_recom"/>
    <property type="match status" value="1"/>
</dbReference>
<accession>A0A1I4FSY1</accession>
<dbReference type="PROSITE" id="PS51737">
    <property type="entry name" value="RECOMBINASE_DNA_BIND"/>
    <property type="match status" value="1"/>
</dbReference>